<evidence type="ECO:0000313" key="15">
    <source>
        <dbReference type="Proteomes" id="UP000619101"/>
    </source>
</evidence>
<comment type="caution">
    <text evidence="14">The sequence shown here is derived from an EMBL/GenBank/DDBJ whole genome shotgun (WGS) entry which is preliminary data.</text>
</comment>
<dbReference type="Pfam" id="PF08546">
    <property type="entry name" value="ApbA_C"/>
    <property type="match status" value="1"/>
</dbReference>
<evidence type="ECO:0000256" key="8">
    <source>
        <dbReference type="ARBA" id="ARBA00023002"/>
    </source>
</evidence>
<dbReference type="RefSeq" id="WP_191698507.1">
    <property type="nucleotide sequence ID" value="NZ_JACSPZ010000001.1"/>
</dbReference>
<evidence type="ECO:0000256" key="2">
    <source>
        <dbReference type="ARBA" id="ARBA00004994"/>
    </source>
</evidence>
<dbReference type="GO" id="GO:0008677">
    <property type="term" value="F:2-dehydropantoate 2-reductase activity"/>
    <property type="evidence" value="ECO:0007669"/>
    <property type="project" value="UniProtKB-EC"/>
</dbReference>
<dbReference type="InterPro" id="IPR013332">
    <property type="entry name" value="KPR_N"/>
</dbReference>
<comment type="similarity">
    <text evidence="3 11">Belongs to the ketopantoate reductase family.</text>
</comment>
<dbReference type="InterPro" id="IPR013328">
    <property type="entry name" value="6PGD_dom2"/>
</dbReference>
<keyword evidence="6 11" id="KW-0566">Pantothenate biosynthesis</keyword>
<evidence type="ECO:0000259" key="12">
    <source>
        <dbReference type="Pfam" id="PF02558"/>
    </source>
</evidence>
<evidence type="ECO:0000256" key="9">
    <source>
        <dbReference type="ARBA" id="ARBA00032024"/>
    </source>
</evidence>
<reference evidence="14 15" key="1">
    <citation type="submission" date="2020-08" db="EMBL/GenBank/DDBJ databases">
        <title>A Genomic Blueprint of the Chicken Gut Microbiome.</title>
        <authorList>
            <person name="Gilroy R."/>
            <person name="Ravi A."/>
            <person name="Getino M."/>
            <person name="Pursley I."/>
            <person name="Horton D.L."/>
            <person name="Alikhan N.-F."/>
            <person name="Baker D."/>
            <person name="Gharbi K."/>
            <person name="Hall N."/>
            <person name="Watson M."/>
            <person name="Adriaenssens E.M."/>
            <person name="Foster-Nyarko E."/>
            <person name="Jarju S."/>
            <person name="Secka A."/>
            <person name="Antonio M."/>
            <person name="Oren A."/>
            <person name="Chaudhuri R."/>
            <person name="La Ragione R.M."/>
            <person name="Hildebrand F."/>
            <person name="Pallen M.J."/>
        </authorList>
    </citation>
    <scope>NUCLEOTIDE SEQUENCE [LARGE SCALE GENOMIC DNA]</scope>
    <source>
        <strain evidence="14 15">A46</strain>
    </source>
</reference>
<keyword evidence="15" id="KW-1185">Reference proteome</keyword>
<dbReference type="EC" id="1.1.1.169" evidence="4 11"/>
<feature type="domain" description="Ketopantoate reductase C-terminal" evidence="13">
    <location>
        <begin position="173"/>
        <end position="290"/>
    </location>
</feature>
<accession>A0ABR8XUB4</accession>
<evidence type="ECO:0000256" key="4">
    <source>
        <dbReference type="ARBA" id="ARBA00013014"/>
    </source>
</evidence>
<gene>
    <name evidence="14" type="ORF">H9635_02225</name>
</gene>
<dbReference type="Pfam" id="PF02558">
    <property type="entry name" value="ApbA"/>
    <property type="match status" value="1"/>
</dbReference>
<comment type="catalytic activity">
    <reaction evidence="10 11">
        <text>(R)-pantoate + NADP(+) = 2-dehydropantoate + NADPH + H(+)</text>
        <dbReference type="Rhea" id="RHEA:16233"/>
        <dbReference type="ChEBI" id="CHEBI:11561"/>
        <dbReference type="ChEBI" id="CHEBI:15378"/>
        <dbReference type="ChEBI" id="CHEBI:15980"/>
        <dbReference type="ChEBI" id="CHEBI:57783"/>
        <dbReference type="ChEBI" id="CHEBI:58349"/>
        <dbReference type="EC" id="1.1.1.169"/>
    </reaction>
</comment>
<evidence type="ECO:0000259" key="13">
    <source>
        <dbReference type="Pfam" id="PF08546"/>
    </source>
</evidence>
<comment type="pathway">
    <text evidence="2 11">Cofactor biosynthesis; (R)-pantothenate biosynthesis; (R)-pantoate from 3-methyl-2-oxobutanoate: step 2/2.</text>
</comment>
<evidence type="ECO:0000313" key="14">
    <source>
        <dbReference type="EMBL" id="MBD8035538.1"/>
    </source>
</evidence>
<dbReference type="Gene3D" id="1.10.1040.10">
    <property type="entry name" value="N-(1-d-carboxylethyl)-l-norvaline Dehydrogenase, domain 2"/>
    <property type="match status" value="1"/>
</dbReference>
<dbReference type="SUPFAM" id="SSF51735">
    <property type="entry name" value="NAD(P)-binding Rossmann-fold domains"/>
    <property type="match status" value="1"/>
</dbReference>
<dbReference type="InterPro" id="IPR003710">
    <property type="entry name" value="ApbA"/>
</dbReference>
<dbReference type="InterPro" id="IPR050838">
    <property type="entry name" value="Ketopantoate_reductase"/>
</dbReference>
<dbReference type="PANTHER" id="PTHR43765:SF2">
    <property type="entry name" value="2-DEHYDROPANTOATE 2-REDUCTASE"/>
    <property type="match status" value="1"/>
</dbReference>
<evidence type="ECO:0000256" key="10">
    <source>
        <dbReference type="ARBA" id="ARBA00048793"/>
    </source>
</evidence>
<dbReference type="EMBL" id="JACSPZ010000001">
    <property type="protein sequence ID" value="MBD8035538.1"/>
    <property type="molecule type" value="Genomic_DNA"/>
</dbReference>
<dbReference type="PANTHER" id="PTHR43765">
    <property type="entry name" value="2-DEHYDROPANTOATE 2-REDUCTASE-RELATED"/>
    <property type="match status" value="1"/>
</dbReference>
<evidence type="ECO:0000256" key="5">
    <source>
        <dbReference type="ARBA" id="ARBA00019465"/>
    </source>
</evidence>
<name>A0ABR8XUB4_9BACL</name>
<evidence type="ECO:0000256" key="6">
    <source>
        <dbReference type="ARBA" id="ARBA00022655"/>
    </source>
</evidence>
<evidence type="ECO:0000256" key="7">
    <source>
        <dbReference type="ARBA" id="ARBA00022857"/>
    </source>
</evidence>
<dbReference type="Proteomes" id="UP000619101">
    <property type="component" value="Unassembled WGS sequence"/>
</dbReference>
<keyword evidence="7 11" id="KW-0521">NADP</keyword>
<dbReference type="InterPro" id="IPR036291">
    <property type="entry name" value="NAD(P)-bd_dom_sf"/>
</dbReference>
<feature type="domain" description="Ketopantoate reductase N-terminal" evidence="12">
    <location>
        <begin position="3"/>
        <end position="145"/>
    </location>
</feature>
<evidence type="ECO:0000256" key="11">
    <source>
        <dbReference type="RuleBase" id="RU362068"/>
    </source>
</evidence>
<evidence type="ECO:0000256" key="3">
    <source>
        <dbReference type="ARBA" id="ARBA00007870"/>
    </source>
</evidence>
<protein>
    <recommendedName>
        <fullName evidence="5 11">2-dehydropantoate 2-reductase</fullName>
        <ecNumber evidence="4 11">1.1.1.169</ecNumber>
    </recommendedName>
    <alternativeName>
        <fullName evidence="9 11">Ketopantoate reductase</fullName>
    </alternativeName>
</protein>
<sequence length="297" mass="33108">MRIEIIGAGAVGLLLASYFTEKKMDVYIVGKPSKQKVNTDFKYIRTNLDQSFTTIQCKYISAVSNKADLIIVAVKYGQLNEVYASMEGVKNSIPVLFVQNGLAHYDEALALKMQNIAFCSVQFGAQKLSETHVAHKGNGVMKVAVAKGDNEKFVFLENLSSPQLPIVFERDAEAMLMEKALLNCFINPLTAILKVKNGQLISDNSTFLLLKSLYSEIIFTFPQYESTFQFDQVVALCKRTAENNSSMLADRLANRKTEIDTITGAVLKKAEQNNKKMPILQTLYLLVKAFEESGEKT</sequence>
<keyword evidence="8 11" id="KW-0560">Oxidoreductase</keyword>
<evidence type="ECO:0000256" key="1">
    <source>
        <dbReference type="ARBA" id="ARBA00002919"/>
    </source>
</evidence>
<dbReference type="InterPro" id="IPR008927">
    <property type="entry name" value="6-PGluconate_DH-like_C_sf"/>
</dbReference>
<dbReference type="NCBIfam" id="TIGR00745">
    <property type="entry name" value="apbA_panE"/>
    <property type="match status" value="1"/>
</dbReference>
<dbReference type="InterPro" id="IPR013752">
    <property type="entry name" value="KPA_reductase"/>
</dbReference>
<proteinExistence type="inferred from homology"/>
<dbReference type="Gene3D" id="3.40.50.720">
    <property type="entry name" value="NAD(P)-binding Rossmann-like Domain"/>
    <property type="match status" value="1"/>
</dbReference>
<comment type="function">
    <text evidence="1 11">Catalyzes the NADPH-dependent reduction of ketopantoate into pantoic acid.</text>
</comment>
<organism evidence="14 15">
    <name type="scientific">Solibacillus faecavium</name>
    <dbReference type="NCBI Taxonomy" id="2762221"/>
    <lineage>
        <taxon>Bacteria</taxon>
        <taxon>Bacillati</taxon>
        <taxon>Bacillota</taxon>
        <taxon>Bacilli</taxon>
        <taxon>Bacillales</taxon>
        <taxon>Caryophanaceae</taxon>
        <taxon>Solibacillus</taxon>
    </lineage>
</organism>
<dbReference type="SUPFAM" id="SSF48179">
    <property type="entry name" value="6-phosphogluconate dehydrogenase C-terminal domain-like"/>
    <property type="match status" value="1"/>
</dbReference>